<comment type="caution">
    <text evidence="1">The sequence shown here is derived from an EMBL/GenBank/DDBJ whole genome shotgun (WGS) entry which is preliminary data.</text>
</comment>
<reference evidence="1" key="1">
    <citation type="journal article" date="2020" name="Fungal Divers.">
        <title>Resolving the Mortierellaceae phylogeny through synthesis of multi-gene phylogenetics and phylogenomics.</title>
        <authorList>
            <person name="Vandepol N."/>
            <person name="Liber J."/>
            <person name="Desiro A."/>
            <person name="Na H."/>
            <person name="Kennedy M."/>
            <person name="Barry K."/>
            <person name="Grigoriev I.V."/>
            <person name="Miller A.N."/>
            <person name="O'Donnell K."/>
            <person name="Stajich J.E."/>
            <person name="Bonito G."/>
        </authorList>
    </citation>
    <scope>NUCLEOTIDE SEQUENCE</scope>
    <source>
        <strain evidence="1">MES-2147</strain>
    </source>
</reference>
<accession>A0A9P6IG56</accession>
<protein>
    <submittedName>
        <fullName evidence="1">Uncharacterized protein</fullName>
    </submittedName>
</protein>
<name>A0A9P6IG56_9FUNG</name>
<dbReference type="EMBL" id="JAAAHW010011948">
    <property type="protein sequence ID" value="KAF9916583.1"/>
    <property type="molecule type" value="Genomic_DNA"/>
</dbReference>
<gene>
    <name evidence="1" type="ORF">BGZ65_000236</name>
</gene>
<keyword evidence="2" id="KW-1185">Reference proteome</keyword>
<dbReference type="OrthoDB" id="2447116at2759"/>
<dbReference type="AlphaFoldDB" id="A0A9P6IG56"/>
<dbReference type="Proteomes" id="UP000749646">
    <property type="component" value="Unassembled WGS sequence"/>
</dbReference>
<feature type="non-terminal residue" evidence="1">
    <location>
        <position position="61"/>
    </location>
</feature>
<evidence type="ECO:0000313" key="1">
    <source>
        <dbReference type="EMBL" id="KAF9916583.1"/>
    </source>
</evidence>
<evidence type="ECO:0000313" key="2">
    <source>
        <dbReference type="Proteomes" id="UP000749646"/>
    </source>
</evidence>
<sequence>MSEHPLISTGSSNIKVRHDLFEFIAYDKYGFFKTLVKALYHGEDNIKRSGPQLRRGYKNSQ</sequence>
<proteinExistence type="predicted"/>
<organism evidence="1 2">
    <name type="scientific">Modicella reniformis</name>
    <dbReference type="NCBI Taxonomy" id="1440133"/>
    <lineage>
        <taxon>Eukaryota</taxon>
        <taxon>Fungi</taxon>
        <taxon>Fungi incertae sedis</taxon>
        <taxon>Mucoromycota</taxon>
        <taxon>Mortierellomycotina</taxon>
        <taxon>Mortierellomycetes</taxon>
        <taxon>Mortierellales</taxon>
        <taxon>Mortierellaceae</taxon>
        <taxon>Modicella</taxon>
    </lineage>
</organism>